<organism evidence="1 2">
    <name type="scientific">Proteiniclasticum ruminis</name>
    <dbReference type="NCBI Taxonomy" id="398199"/>
    <lineage>
        <taxon>Bacteria</taxon>
        <taxon>Bacillati</taxon>
        <taxon>Bacillota</taxon>
        <taxon>Clostridia</taxon>
        <taxon>Eubacteriales</taxon>
        <taxon>Clostridiaceae</taxon>
        <taxon>Proteiniclasticum</taxon>
    </lineage>
</organism>
<reference evidence="1 2" key="1">
    <citation type="submission" date="2016-10" db="EMBL/GenBank/DDBJ databases">
        <authorList>
            <person name="de Groot N.N."/>
        </authorList>
    </citation>
    <scope>NUCLEOTIDE SEQUENCE [LARGE SCALE GENOMIC DNA]</scope>
    <source>
        <strain evidence="1 2">ML2</strain>
    </source>
</reference>
<sequence>MVSVKVHLKSGKQFMISNFVGIFDIYEKDIGNSIPVNSISIRFKGEAEEAVVPSDQIEYFLITESK</sequence>
<dbReference type="EMBL" id="FOVK01000002">
    <property type="protein sequence ID" value="SFN50354.1"/>
    <property type="molecule type" value="Genomic_DNA"/>
</dbReference>
<protein>
    <submittedName>
        <fullName evidence="1">Uncharacterized protein</fullName>
    </submittedName>
</protein>
<evidence type="ECO:0000313" key="2">
    <source>
        <dbReference type="Proteomes" id="UP000181899"/>
    </source>
</evidence>
<accession>A0A1I4ZJD2</accession>
<proteinExistence type="predicted"/>
<gene>
    <name evidence="1" type="ORF">SAMN04488695_10216</name>
</gene>
<name>A0A1I4ZJD2_9CLOT</name>
<dbReference type="AlphaFoldDB" id="A0A1I4ZJD2"/>
<keyword evidence="2" id="KW-1185">Reference proteome</keyword>
<dbReference type="RefSeq" id="WP_074910963.1">
    <property type="nucleotide sequence ID" value="NZ_FOVK01000002.1"/>
</dbReference>
<dbReference type="Proteomes" id="UP000181899">
    <property type="component" value="Unassembled WGS sequence"/>
</dbReference>
<evidence type="ECO:0000313" key="1">
    <source>
        <dbReference type="EMBL" id="SFN50354.1"/>
    </source>
</evidence>